<comment type="similarity">
    <text evidence="2">Belongs to the castor/pollux (TC 1.A.1.23) family.</text>
</comment>
<protein>
    <submittedName>
        <fullName evidence="12">Lipoprotein</fullName>
    </submittedName>
</protein>
<dbReference type="InterPro" id="IPR036291">
    <property type="entry name" value="NAD(P)-bd_dom_sf"/>
</dbReference>
<reference evidence="12" key="1">
    <citation type="journal article" date="2014" name="Int. J. Syst. Evol. Microbiol.">
        <title>Complete genome sequence of Corynebacterium casei LMG S-19264T (=DSM 44701T), isolated from a smear-ripened cheese.</title>
        <authorList>
            <consortium name="US DOE Joint Genome Institute (JGI-PGF)"/>
            <person name="Walter F."/>
            <person name="Albersmeier A."/>
            <person name="Kalinowski J."/>
            <person name="Ruckert C."/>
        </authorList>
    </citation>
    <scope>NUCLEOTIDE SEQUENCE</scope>
    <source>
        <strain evidence="12">JCM 4637</strain>
    </source>
</reference>
<keyword evidence="3" id="KW-0813">Transport</keyword>
<evidence type="ECO:0000256" key="6">
    <source>
        <dbReference type="ARBA" id="ARBA00023065"/>
    </source>
</evidence>
<dbReference type="Pfam" id="PF22614">
    <property type="entry name" value="Slo-like_RCK"/>
    <property type="match status" value="1"/>
</dbReference>
<dbReference type="EMBL" id="BMVC01000007">
    <property type="protein sequence ID" value="GHC96756.1"/>
    <property type="molecule type" value="Genomic_DNA"/>
</dbReference>
<evidence type="ECO:0000256" key="4">
    <source>
        <dbReference type="ARBA" id="ARBA00022692"/>
    </source>
</evidence>
<keyword evidence="6" id="KW-0406">Ion transport</keyword>
<dbReference type="GO" id="GO:0008324">
    <property type="term" value="F:monoatomic cation transmembrane transporter activity"/>
    <property type="evidence" value="ECO:0007669"/>
    <property type="project" value="InterPro"/>
</dbReference>
<comment type="caution">
    <text evidence="12">The sequence shown here is derived from an EMBL/GenBank/DDBJ whole genome shotgun (WGS) entry which is preliminary data.</text>
</comment>
<reference evidence="12" key="2">
    <citation type="submission" date="2020-09" db="EMBL/GenBank/DDBJ databases">
        <authorList>
            <person name="Sun Q."/>
            <person name="Ohkuma M."/>
        </authorList>
    </citation>
    <scope>NUCLEOTIDE SEQUENCE</scope>
    <source>
        <strain evidence="12">JCM 4637</strain>
    </source>
</reference>
<dbReference type="AlphaFoldDB" id="A0A918WYT2"/>
<dbReference type="PANTHER" id="PTHR31563:SF10">
    <property type="entry name" value="ION CHANNEL POLLUX-RELATED"/>
    <property type="match status" value="1"/>
</dbReference>
<dbReference type="InterPro" id="IPR036721">
    <property type="entry name" value="RCK_C_sf"/>
</dbReference>
<evidence type="ECO:0000256" key="3">
    <source>
        <dbReference type="ARBA" id="ARBA00022448"/>
    </source>
</evidence>
<sequence>MARTSAVRPRLRYWFDNTMTRGTPALIGWLSLICLAIVVPVSALLVWADTGRPTTLQNQLAEIWKNVSTAFKLGGAVGTPVFVALSILLALVGLFFASSLVGLIAAGVNRKILDLRQGRSMVLEDHHTVVLGWSEQVYPVIKELAEANANQRRSSIAILAPKDKVEMEELIRARVPSTGRTRVICRTGSPVDPADIERVNPQGARAVIVLTPGGEDGDADIVKTLLAVTKSPGMQDRPQHLLAAVQDVRNRDAARLAAGAGACVLSIDDIAARLIVQTCRQPGLSVVYTDLLTYEDNEFYITPEPKLAGRTYAEALMSYATSSVIGLRRADGTLELNPPSETRIHEGDEIVAISWDDDTIVLSDHRWTIDRAAIVTPAPRPARPERTLMLGWNRRATTVITELDQYVADGSVIDVVAREPELAETVRTVPRGRGALTAEFRIGDVTEPDVLRGLDLASYDHVIVLSDDADGTMGLRADNRTLVTLLQLRSIAGGMGRALPVVAELTDDRNRALAPISESDDFIVSDKLISLLMTQVSENRNLADLFEYLFRAQGSEIYLKPARDYVVLEREMDFYTVVESARLQGHSAIGYRRLSEAAQPPMYGIHLNPDKTGRLRFGEGDSVIVMAGS</sequence>
<keyword evidence="4 9" id="KW-0812">Transmembrane</keyword>
<dbReference type="GO" id="GO:0006813">
    <property type="term" value="P:potassium ion transport"/>
    <property type="evidence" value="ECO:0007669"/>
    <property type="project" value="InterPro"/>
</dbReference>
<gene>
    <name evidence="12" type="ORF">GCM10010334_37300</name>
</gene>
<dbReference type="InterPro" id="IPR010420">
    <property type="entry name" value="CASTOR/POLLUX/SYM8_dom"/>
</dbReference>
<organism evidence="12 13">
    <name type="scientific">Streptomyces finlayi</name>
    <dbReference type="NCBI Taxonomy" id="67296"/>
    <lineage>
        <taxon>Bacteria</taxon>
        <taxon>Bacillati</taxon>
        <taxon>Actinomycetota</taxon>
        <taxon>Actinomycetes</taxon>
        <taxon>Kitasatosporales</taxon>
        <taxon>Streptomycetaceae</taxon>
        <taxon>Streptomyces</taxon>
    </lineage>
</organism>
<evidence type="ECO:0000256" key="1">
    <source>
        <dbReference type="ARBA" id="ARBA00004127"/>
    </source>
</evidence>
<dbReference type="SUPFAM" id="SSF51735">
    <property type="entry name" value="NAD(P)-binding Rossmann-fold domains"/>
    <property type="match status" value="1"/>
</dbReference>
<evidence type="ECO:0000259" key="11">
    <source>
        <dbReference type="PROSITE" id="PS51202"/>
    </source>
</evidence>
<evidence type="ECO:0000256" key="2">
    <source>
        <dbReference type="ARBA" id="ARBA00008577"/>
    </source>
</evidence>
<dbReference type="SUPFAM" id="SSF116726">
    <property type="entry name" value="TrkA C-terminal domain-like"/>
    <property type="match status" value="1"/>
</dbReference>
<feature type="transmembrane region" description="Helical" evidence="9">
    <location>
        <begin position="81"/>
        <end position="106"/>
    </location>
</feature>
<evidence type="ECO:0000256" key="5">
    <source>
        <dbReference type="ARBA" id="ARBA00022989"/>
    </source>
</evidence>
<keyword evidence="12" id="KW-0449">Lipoprotein</keyword>
<evidence type="ECO:0000256" key="8">
    <source>
        <dbReference type="ARBA" id="ARBA00023303"/>
    </source>
</evidence>
<evidence type="ECO:0000256" key="9">
    <source>
        <dbReference type="SAM" id="Phobius"/>
    </source>
</evidence>
<evidence type="ECO:0000313" key="12">
    <source>
        <dbReference type="EMBL" id="GHC96756.1"/>
    </source>
</evidence>
<dbReference type="PANTHER" id="PTHR31563">
    <property type="entry name" value="ION CHANNEL POLLUX-RELATED"/>
    <property type="match status" value="1"/>
</dbReference>
<proteinExistence type="inferred from homology"/>
<dbReference type="Pfam" id="PF06241">
    <property type="entry name" value="Castor_Poll_mid"/>
    <property type="match status" value="1"/>
</dbReference>
<dbReference type="PROSITE" id="PS51201">
    <property type="entry name" value="RCK_N"/>
    <property type="match status" value="1"/>
</dbReference>
<dbReference type="InterPro" id="IPR003148">
    <property type="entry name" value="RCK_N"/>
</dbReference>
<accession>A0A918WYT2</accession>
<dbReference type="RefSeq" id="WP_189824608.1">
    <property type="nucleotide sequence ID" value="NZ_BMVC01000007.1"/>
</dbReference>
<dbReference type="PROSITE" id="PS51202">
    <property type="entry name" value="RCK_C"/>
    <property type="match status" value="1"/>
</dbReference>
<dbReference type="GO" id="GO:0012505">
    <property type="term" value="C:endomembrane system"/>
    <property type="evidence" value="ECO:0007669"/>
    <property type="project" value="UniProtKB-SubCell"/>
</dbReference>
<dbReference type="Gene3D" id="3.40.50.720">
    <property type="entry name" value="NAD(P)-binding Rossmann-like Domain"/>
    <property type="match status" value="2"/>
</dbReference>
<evidence type="ECO:0000256" key="7">
    <source>
        <dbReference type="ARBA" id="ARBA00023136"/>
    </source>
</evidence>
<feature type="transmembrane region" description="Helical" evidence="9">
    <location>
        <begin position="26"/>
        <end position="48"/>
    </location>
</feature>
<keyword evidence="5 9" id="KW-1133">Transmembrane helix</keyword>
<feature type="domain" description="RCK N-terminal" evidence="10">
    <location>
        <begin position="125"/>
        <end position="266"/>
    </location>
</feature>
<comment type="subcellular location">
    <subcellularLocation>
        <location evidence="1">Endomembrane system</location>
        <topology evidence="1">Multi-pass membrane protein</topology>
    </subcellularLocation>
</comment>
<keyword evidence="7 9" id="KW-0472">Membrane</keyword>
<evidence type="ECO:0000313" key="13">
    <source>
        <dbReference type="Proteomes" id="UP000638353"/>
    </source>
</evidence>
<evidence type="ECO:0000259" key="10">
    <source>
        <dbReference type="PROSITE" id="PS51201"/>
    </source>
</evidence>
<dbReference type="Proteomes" id="UP000638353">
    <property type="component" value="Unassembled WGS sequence"/>
</dbReference>
<keyword evidence="8" id="KW-0407">Ion channel</keyword>
<dbReference type="InterPro" id="IPR044849">
    <property type="entry name" value="CASTOR/POLLUX/SYM8-like"/>
</dbReference>
<name>A0A918WYT2_9ACTN</name>
<feature type="domain" description="RCK C-terminal" evidence="11">
    <location>
        <begin position="284"/>
        <end position="368"/>
    </location>
</feature>
<dbReference type="InterPro" id="IPR006037">
    <property type="entry name" value="RCK_C"/>
</dbReference>